<dbReference type="InterPro" id="IPR015168">
    <property type="entry name" value="SsuA/THI5"/>
</dbReference>
<protein>
    <submittedName>
        <fullName evidence="3">NitT/TauT family transport system substrate-binding protein</fullName>
    </submittedName>
</protein>
<dbReference type="GO" id="GO:0009228">
    <property type="term" value="P:thiamine biosynthetic process"/>
    <property type="evidence" value="ECO:0007669"/>
    <property type="project" value="InterPro"/>
</dbReference>
<dbReference type="Gene3D" id="3.40.190.10">
    <property type="entry name" value="Periplasmic binding protein-like II"/>
    <property type="match status" value="2"/>
</dbReference>
<dbReference type="Proteomes" id="UP000253046">
    <property type="component" value="Unassembled WGS sequence"/>
</dbReference>
<dbReference type="EMBL" id="QNRY01000002">
    <property type="protein sequence ID" value="RBP66860.1"/>
    <property type="molecule type" value="Genomic_DNA"/>
</dbReference>
<dbReference type="InterPro" id="IPR027939">
    <property type="entry name" value="NMT1/THI5"/>
</dbReference>
<gene>
    <name evidence="3" type="ORF">DES54_10269</name>
</gene>
<accession>A0A366IBN1</accession>
<name>A0A366IBN1_9GAMM</name>
<reference evidence="3 4" key="1">
    <citation type="submission" date="2018-06" db="EMBL/GenBank/DDBJ databases">
        <title>Genomic Encyclopedia of Type Strains, Phase IV (KMG-IV): sequencing the most valuable type-strain genomes for metagenomic binning, comparative biology and taxonomic classification.</title>
        <authorList>
            <person name="Goeker M."/>
        </authorList>
    </citation>
    <scope>NUCLEOTIDE SEQUENCE [LARGE SCALE GENOMIC DNA]</scope>
    <source>
        <strain evidence="3 4">DSM 30166</strain>
    </source>
</reference>
<evidence type="ECO:0000313" key="4">
    <source>
        <dbReference type="Proteomes" id="UP000253046"/>
    </source>
</evidence>
<comment type="caution">
    <text evidence="3">The sequence shown here is derived from an EMBL/GenBank/DDBJ whole genome shotgun (WGS) entry which is preliminary data.</text>
</comment>
<feature type="signal peptide" evidence="1">
    <location>
        <begin position="1"/>
        <end position="26"/>
    </location>
</feature>
<dbReference type="PANTHER" id="PTHR31528:SF15">
    <property type="entry name" value="RIBOFLAVIN-BINDING PROTEIN RIBY"/>
    <property type="match status" value="1"/>
</dbReference>
<organism evidence="3 4">
    <name type="scientific">Brenneria salicis ATCC 15712 = DSM 30166</name>
    <dbReference type="NCBI Taxonomy" id="714314"/>
    <lineage>
        <taxon>Bacteria</taxon>
        <taxon>Pseudomonadati</taxon>
        <taxon>Pseudomonadota</taxon>
        <taxon>Gammaproteobacteria</taxon>
        <taxon>Enterobacterales</taxon>
        <taxon>Pectobacteriaceae</taxon>
        <taxon>Brenneria</taxon>
    </lineage>
</organism>
<dbReference type="PANTHER" id="PTHR31528">
    <property type="entry name" value="4-AMINO-5-HYDROXYMETHYL-2-METHYLPYRIMIDINE PHOSPHATE SYNTHASE THI11-RELATED"/>
    <property type="match status" value="1"/>
</dbReference>
<keyword evidence="1" id="KW-0732">Signal</keyword>
<evidence type="ECO:0000313" key="3">
    <source>
        <dbReference type="EMBL" id="RBP66860.1"/>
    </source>
</evidence>
<dbReference type="RefSeq" id="WP_113864932.1">
    <property type="nucleotide sequence ID" value="NZ_AGJP01000001.1"/>
</dbReference>
<dbReference type="OrthoDB" id="9180959at2"/>
<evidence type="ECO:0000259" key="2">
    <source>
        <dbReference type="Pfam" id="PF09084"/>
    </source>
</evidence>
<sequence length="349" mass="37920">MNKTAKRFFSWIAVAAAMGSANGLQAQELTKVTVMQPIASYDVRYAPWAMAQANGYLVQEGLELNMPLTKGSMVVIQQLINGGGVYAQLPPDGVIIANSKGADLKFFYSFITKNPFPLAVLDDSTIKTLEDLRGKKIGVFSLSAVQFYTTQAIMKSAGMAKDKDYQLIDVGSGASALASLQRGDVDALAQDALIYAGFNNRGATFRYLSSEQISKVFAWGLVSTSANLQKNPAQATALARALTKGRIACAADTRKCIEAYFKEYPNAKPPGLNTEKAIEEQERILKVFLSYGPKPENGQWGSYTPESWAAAMQYMVDAGLIAEPVPDERMYTSALLPQINDFDEAALDK</sequence>
<dbReference type="AlphaFoldDB" id="A0A366IBN1"/>
<feature type="chain" id="PRO_5016833900" evidence="1">
    <location>
        <begin position="27"/>
        <end position="349"/>
    </location>
</feature>
<feature type="domain" description="SsuA/THI5-like" evidence="2">
    <location>
        <begin position="46"/>
        <end position="251"/>
    </location>
</feature>
<dbReference type="SUPFAM" id="SSF53850">
    <property type="entry name" value="Periplasmic binding protein-like II"/>
    <property type="match status" value="1"/>
</dbReference>
<evidence type="ECO:0000256" key="1">
    <source>
        <dbReference type="SAM" id="SignalP"/>
    </source>
</evidence>
<proteinExistence type="predicted"/>
<dbReference type="Pfam" id="PF09084">
    <property type="entry name" value="NMT1"/>
    <property type="match status" value="1"/>
</dbReference>
<keyword evidence="4" id="KW-1185">Reference proteome</keyword>